<evidence type="ECO:0000259" key="4">
    <source>
        <dbReference type="Pfam" id="PF01156"/>
    </source>
</evidence>
<feature type="domain" description="Inosine/uridine-preferring nucleoside hydrolase" evidence="4">
    <location>
        <begin position="6"/>
        <end position="256"/>
    </location>
</feature>
<name>D6U123_KTERA</name>
<keyword evidence="1 5" id="KW-0378">Hydrolase</keyword>
<dbReference type="EMBL" id="ADVG01000004">
    <property type="protein sequence ID" value="EFH82513.1"/>
    <property type="molecule type" value="Genomic_DNA"/>
</dbReference>
<proteinExistence type="predicted"/>
<reference evidence="5 6" key="1">
    <citation type="journal article" date="2011" name="Stand. Genomic Sci.">
        <title>Non-contiguous finished genome sequence and contextual data of the filamentous soil bacterium Ktedonobacter racemifer type strain (SOSP1-21).</title>
        <authorList>
            <person name="Chang Y.J."/>
            <person name="Land M."/>
            <person name="Hauser L."/>
            <person name="Chertkov O."/>
            <person name="Del Rio T.G."/>
            <person name="Nolan M."/>
            <person name="Copeland A."/>
            <person name="Tice H."/>
            <person name="Cheng J.F."/>
            <person name="Lucas S."/>
            <person name="Han C."/>
            <person name="Goodwin L."/>
            <person name="Pitluck S."/>
            <person name="Ivanova N."/>
            <person name="Ovchinikova G."/>
            <person name="Pati A."/>
            <person name="Chen A."/>
            <person name="Palaniappan K."/>
            <person name="Mavromatis K."/>
            <person name="Liolios K."/>
            <person name="Brettin T."/>
            <person name="Fiebig A."/>
            <person name="Rohde M."/>
            <person name="Abt B."/>
            <person name="Goker M."/>
            <person name="Detter J.C."/>
            <person name="Woyke T."/>
            <person name="Bristow J."/>
            <person name="Eisen J.A."/>
            <person name="Markowitz V."/>
            <person name="Hugenholtz P."/>
            <person name="Kyrpides N.C."/>
            <person name="Klenk H.P."/>
            <person name="Lapidus A."/>
        </authorList>
    </citation>
    <scope>NUCLEOTIDE SEQUENCE [LARGE SCALE GENOMIC DNA]</scope>
    <source>
        <strain evidence="6">DSM 44963</strain>
    </source>
</reference>
<dbReference type="eggNOG" id="COG1957">
    <property type="taxonomic scope" value="Bacteria"/>
</dbReference>
<evidence type="ECO:0000256" key="1">
    <source>
        <dbReference type="ARBA" id="ARBA00022801"/>
    </source>
</evidence>
<dbReference type="Proteomes" id="UP000004508">
    <property type="component" value="Unassembled WGS sequence"/>
</dbReference>
<protein>
    <submittedName>
        <fullName evidence="5">Inosine/uridine-preferring nucleoside hydrolase</fullName>
    </submittedName>
</protein>
<dbReference type="SUPFAM" id="SSF53590">
    <property type="entry name" value="Nucleoside hydrolase"/>
    <property type="match status" value="1"/>
</dbReference>
<sequence>MAMTKIHLDTDIGGDMDDVCALAMLLRWPDLDITGVTTVSDDRGRRAGYVDYMLKLAGRNGIPVAAGADVAGGYYRYIPGYPPEEENWPEPITPRPGPLDEALALLKHSIEQGVIIVAIGPYTNLALLDKQYPGILRQANLFLMGGYIFDPPAAYPQFAREDDYNIQLDIASARYVLKHSNPTLIPLTVTCQTALRRAYLPGLAQAGPLGQLIVRQAEVCAKYEHHEQTHGQRSPGLPSDIINFLHDPLACAIALGWSQGIEFETIPFSDTWTNMDKPHSPGSVPASPRAVSLNHLTTDQPELPSPTGVSPFPRNSQ</sequence>
<keyword evidence="6" id="KW-1185">Reference proteome</keyword>
<dbReference type="GO" id="GO:0006152">
    <property type="term" value="P:purine nucleoside catabolic process"/>
    <property type="evidence" value="ECO:0007669"/>
    <property type="project" value="TreeGrafter"/>
</dbReference>
<dbReference type="GO" id="GO:0005829">
    <property type="term" value="C:cytosol"/>
    <property type="evidence" value="ECO:0007669"/>
    <property type="project" value="TreeGrafter"/>
</dbReference>
<dbReference type="OrthoDB" id="9797882at2"/>
<dbReference type="GO" id="GO:0008477">
    <property type="term" value="F:purine nucleosidase activity"/>
    <property type="evidence" value="ECO:0007669"/>
    <property type="project" value="TreeGrafter"/>
</dbReference>
<evidence type="ECO:0000313" key="5">
    <source>
        <dbReference type="EMBL" id="EFH82513.1"/>
    </source>
</evidence>
<dbReference type="STRING" id="485913.Krac_3327"/>
<dbReference type="PANTHER" id="PTHR12304">
    <property type="entry name" value="INOSINE-URIDINE PREFERRING NUCLEOSIDE HYDROLASE"/>
    <property type="match status" value="1"/>
</dbReference>
<dbReference type="InterPro" id="IPR036452">
    <property type="entry name" value="Ribo_hydro-like"/>
</dbReference>
<dbReference type="InterPro" id="IPR001910">
    <property type="entry name" value="Inosine/uridine_hydrolase_dom"/>
</dbReference>
<dbReference type="Pfam" id="PF01156">
    <property type="entry name" value="IU_nuc_hydro"/>
    <property type="match status" value="1"/>
</dbReference>
<dbReference type="PANTHER" id="PTHR12304:SF4">
    <property type="entry name" value="URIDINE NUCLEOSIDASE"/>
    <property type="match status" value="1"/>
</dbReference>
<accession>D6U123</accession>
<dbReference type="AlphaFoldDB" id="D6U123"/>
<organism evidence="5 6">
    <name type="scientific">Ktedonobacter racemifer DSM 44963</name>
    <dbReference type="NCBI Taxonomy" id="485913"/>
    <lineage>
        <taxon>Bacteria</taxon>
        <taxon>Bacillati</taxon>
        <taxon>Chloroflexota</taxon>
        <taxon>Ktedonobacteria</taxon>
        <taxon>Ktedonobacterales</taxon>
        <taxon>Ktedonobacteraceae</taxon>
        <taxon>Ktedonobacter</taxon>
    </lineage>
</organism>
<dbReference type="Gene3D" id="3.90.245.10">
    <property type="entry name" value="Ribonucleoside hydrolase-like"/>
    <property type="match status" value="1"/>
</dbReference>
<keyword evidence="2" id="KW-0326">Glycosidase</keyword>
<evidence type="ECO:0000313" key="6">
    <source>
        <dbReference type="Proteomes" id="UP000004508"/>
    </source>
</evidence>
<evidence type="ECO:0000256" key="2">
    <source>
        <dbReference type="ARBA" id="ARBA00023295"/>
    </source>
</evidence>
<feature type="region of interest" description="Disordered" evidence="3">
    <location>
        <begin position="274"/>
        <end position="317"/>
    </location>
</feature>
<gene>
    <name evidence="5" type="ORF">Krac_3327</name>
</gene>
<evidence type="ECO:0000256" key="3">
    <source>
        <dbReference type="SAM" id="MobiDB-lite"/>
    </source>
</evidence>
<comment type="caution">
    <text evidence="5">The sequence shown here is derived from an EMBL/GenBank/DDBJ whole genome shotgun (WGS) entry which is preliminary data.</text>
</comment>
<dbReference type="InterPro" id="IPR023186">
    <property type="entry name" value="IUNH"/>
</dbReference>
<dbReference type="InParanoid" id="D6U123"/>